<evidence type="ECO:0000256" key="8">
    <source>
        <dbReference type="SAM" id="MobiDB-lite"/>
    </source>
</evidence>
<evidence type="ECO:0000256" key="3">
    <source>
        <dbReference type="ARBA" id="ARBA00022771"/>
    </source>
</evidence>
<gene>
    <name evidence="10" type="ORF">OSB04_013001</name>
</gene>
<protein>
    <recommendedName>
        <fullName evidence="9">BED-type domain-containing protein</fullName>
    </recommendedName>
</protein>
<feature type="compositionally biased region" description="Basic residues" evidence="8">
    <location>
        <begin position="109"/>
        <end position="121"/>
    </location>
</feature>
<evidence type="ECO:0000256" key="5">
    <source>
        <dbReference type="ARBA" id="ARBA00023125"/>
    </source>
</evidence>
<comment type="subcellular location">
    <subcellularLocation>
        <location evidence="1">Nucleus</location>
    </subcellularLocation>
</comment>
<dbReference type="AlphaFoldDB" id="A0AA38TVG6"/>
<keyword evidence="11" id="KW-1185">Reference proteome</keyword>
<dbReference type="InterPro" id="IPR003656">
    <property type="entry name" value="Znf_BED"/>
</dbReference>
<dbReference type="InterPro" id="IPR007021">
    <property type="entry name" value="DUF659"/>
</dbReference>
<evidence type="ECO:0000313" key="10">
    <source>
        <dbReference type="EMBL" id="KAJ9558387.1"/>
    </source>
</evidence>
<dbReference type="PROSITE" id="PS50808">
    <property type="entry name" value="ZF_BED"/>
    <property type="match status" value="1"/>
</dbReference>
<feature type="domain" description="BED-type" evidence="9">
    <location>
        <begin position="271"/>
        <end position="328"/>
    </location>
</feature>
<dbReference type="InterPro" id="IPR012337">
    <property type="entry name" value="RNaseH-like_sf"/>
</dbReference>
<evidence type="ECO:0000256" key="1">
    <source>
        <dbReference type="ARBA" id="ARBA00004123"/>
    </source>
</evidence>
<feature type="region of interest" description="Disordered" evidence="8">
    <location>
        <begin position="90"/>
        <end position="165"/>
    </location>
</feature>
<feature type="region of interest" description="Disordered" evidence="8">
    <location>
        <begin position="43"/>
        <end position="62"/>
    </location>
</feature>
<dbReference type="Proteomes" id="UP001172457">
    <property type="component" value="Chromosome 3"/>
</dbReference>
<dbReference type="EMBL" id="JARYMX010000003">
    <property type="protein sequence ID" value="KAJ9558387.1"/>
    <property type="molecule type" value="Genomic_DNA"/>
</dbReference>
<name>A0AA38TVG6_9ASTR</name>
<keyword evidence="6" id="KW-0539">Nucleus</keyword>
<keyword evidence="5" id="KW-0238">DNA-binding</keyword>
<feature type="compositionally biased region" description="Acidic residues" evidence="8">
    <location>
        <begin position="972"/>
        <end position="997"/>
    </location>
</feature>
<dbReference type="InterPro" id="IPR008906">
    <property type="entry name" value="HATC_C_dom"/>
</dbReference>
<reference evidence="10" key="1">
    <citation type="submission" date="2023-03" db="EMBL/GenBank/DDBJ databases">
        <title>Chromosome-scale reference genome and RAD-based genetic map of yellow starthistle (Centaurea solstitialis) reveal putative structural variation and QTLs associated with invader traits.</title>
        <authorList>
            <person name="Reatini B."/>
            <person name="Cang F.A."/>
            <person name="Jiang Q."/>
            <person name="Mckibben M.T.W."/>
            <person name="Barker M.S."/>
            <person name="Rieseberg L.H."/>
            <person name="Dlugosch K.M."/>
        </authorList>
    </citation>
    <scope>NUCLEOTIDE SEQUENCE</scope>
    <source>
        <strain evidence="10">CAN-66</strain>
        <tissue evidence="10">Leaf</tissue>
    </source>
</reference>
<evidence type="ECO:0000256" key="7">
    <source>
        <dbReference type="PROSITE-ProRule" id="PRU00027"/>
    </source>
</evidence>
<dbReference type="GO" id="GO:0008270">
    <property type="term" value="F:zinc ion binding"/>
    <property type="evidence" value="ECO:0007669"/>
    <property type="project" value="UniProtKB-KW"/>
</dbReference>
<evidence type="ECO:0000313" key="11">
    <source>
        <dbReference type="Proteomes" id="UP001172457"/>
    </source>
</evidence>
<feature type="compositionally biased region" description="Basic and acidic residues" evidence="8">
    <location>
        <begin position="136"/>
        <end position="146"/>
    </location>
</feature>
<dbReference type="PANTHER" id="PTHR32166">
    <property type="entry name" value="OSJNBA0013A04.12 PROTEIN"/>
    <property type="match status" value="1"/>
</dbReference>
<evidence type="ECO:0000259" key="9">
    <source>
        <dbReference type="PROSITE" id="PS50808"/>
    </source>
</evidence>
<keyword evidence="3 7" id="KW-0863">Zinc-finger</keyword>
<comment type="caution">
    <text evidence="10">The sequence shown here is derived from an EMBL/GenBank/DDBJ whole genome shotgun (WGS) entry which is preliminary data.</text>
</comment>
<dbReference type="GO" id="GO:0005634">
    <property type="term" value="C:nucleus"/>
    <property type="evidence" value="ECO:0007669"/>
    <property type="project" value="UniProtKB-SubCell"/>
</dbReference>
<proteinExistence type="predicted"/>
<dbReference type="GO" id="GO:0003677">
    <property type="term" value="F:DNA binding"/>
    <property type="evidence" value="ECO:0007669"/>
    <property type="project" value="UniProtKB-KW"/>
</dbReference>
<organism evidence="10 11">
    <name type="scientific">Centaurea solstitialis</name>
    <name type="common">yellow star-thistle</name>
    <dbReference type="NCBI Taxonomy" id="347529"/>
    <lineage>
        <taxon>Eukaryota</taxon>
        <taxon>Viridiplantae</taxon>
        <taxon>Streptophyta</taxon>
        <taxon>Embryophyta</taxon>
        <taxon>Tracheophyta</taxon>
        <taxon>Spermatophyta</taxon>
        <taxon>Magnoliopsida</taxon>
        <taxon>eudicotyledons</taxon>
        <taxon>Gunneridae</taxon>
        <taxon>Pentapetalae</taxon>
        <taxon>asterids</taxon>
        <taxon>campanulids</taxon>
        <taxon>Asterales</taxon>
        <taxon>Asteraceae</taxon>
        <taxon>Carduoideae</taxon>
        <taxon>Cardueae</taxon>
        <taxon>Centaureinae</taxon>
        <taxon>Centaurea</taxon>
    </lineage>
</organism>
<feature type="compositionally biased region" description="Low complexity" evidence="8">
    <location>
        <begin position="154"/>
        <end position="165"/>
    </location>
</feature>
<dbReference type="Pfam" id="PF04937">
    <property type="entry name" value="DUF659"/>
    <property type="match status" value="1"/>
</dbReference>
<evidence type="ECO:0000256" key="4">
    <source>
        <dbReference type="ARBA" id="ARBA00022833"/>
    </source>
</evidence>
<evidence type="ECO:0000256" key="2">
    <source>
        <dbReference type="ARBA" id="ARBA00022723"/>
    </source>
</evidence>
<dbReference type="SUPFAM" id="SSF53098">
    <property type="entry name" value="Ribonuclease H-like"/>
    <property type="match status" value="1"/>
</dbReference>
<feature type="compositionally biased region" description="Pro residues" evidence="8">
    <location>
        <begin position="96"/>
        <end position="108"/>
    </location>
</feature>
<keyword evidence="2" id="KW-0479">Metal-binding</keyword>
<evidence type="ECO:0000256" key="6">
    <source>
        <dbReference type="ARBA" id="ARBA00023242"/>
    </source>
</evidence>
<feature type="region of interest" description="Disordered" evidence="8">
    <location>
        <begin position="970"/>
        <end position="997"/>
    </location>
</feature>
<dbReference type="GO" id="GO:0046983">
    <property type="term" value="F:protein dimerization activity"/>
    <property type="evidence" value="ECO:0007669"/>
    <property type="project" value="InterPro"/>
</dbReference>
<keyword evidence="4" id="KW-0862">Zinc</keyword>
<dbReference type="Pfam" id="PF05699">
    <property type="entry name" value="Dimer_Tnp_hAT"/>
    <property type="match status" value="1"/>
</dbReference>
<accession>A0AA38TVG6</accession>
<dbReference type="PANTHER" id="PTHR32166:SF74">
    <property type="entry name" value="OS05G0256350 PROTEIN"/>
    <property type="match status" value="1"/>
</dbReference>
<sequence length="1014" mass="113927">MGAAYPTEGNFNNYALGVKFLDQVPARPDDVPLSAVLVVPEPTPDADEQLASPPDQGMSSLFSSKPSSFLSLHAMSVANPLLTSPAATTSSALLKRPPPSGSTPPPQPKRAKSKAQKKKKAPVAGCKTRFPRPSTHTRESALDRGDFASLGHFPRPTSYSATTRTTRRLLGPTRSTRSKSVNSVKGLQLTSSSSINLKLKHTQPTSSSSRLLLLRFLPADFFFFQPILLLFFTLHSRLYSPVHSYFGLWYLCMESTASSMASTACQELKRKSTDVGWEYGVLVDPNKIERVRCLLCGKEMGGGINRLKYHIANITGNVKPCLKSTKEDQLKCRNALNEVKAKKKGKQDDDNALREDVKIGSNEPIDIDEMDAAFGSIGNKPPHSFGPMDRFATMTKSEGKSKHEDAISSVVRKEMMIRAKEYICRWAYECAIPFHAFEKDSFKRAAEAIGQYGPRLPPPTRYEMGDTYLKKEVEKTKNTLKKYQDEWKSSGCTIMTDAWSDRKRRSIMNLCVNSRLGTVFLSSKEFSDVAHTSEVIFEYVDKCIDEVGHENVVQIVTDNASNNMGAAKLLKVKRPKIFWTSCAAHTVNLMLEAIGDIQRYKKVLLQAKKFTVFVYAHHKTLSLMRHFTKKRDIVRPFASAFLTLQSLAAKKSQLRQMFTSEEWDKCKFSKTVKGKAAYATVVSPSFWAGITLCLKVFAPLVKVLRMVDADWKPSMGFIYGELKKAIKEIIDALGNNKNAYEPVIGIIEAKMKDRLDTCLHLTAYLLNPFYLYNNEEAQNDVEASDAIIEVVGILHPEEYELQNHILAVELPMYKRKLGKFDRIVAIKGCEVNDAKYDPANWWAIYGSSTPNLQRIATRILSLTTSSSGCERNWSTFEGVHTKKRNRLETTKVNNLVFVQFNANLMEKNQKRKERQFEVLLAPDASEAQDWIVDDVDDVDEVEPGLPWETVSEAVGADDVLRPRRSARARELYEEEFSSESEEEDEANEEMEVEYESDGVEIIEQYGEDDNGASI</sequence>